<name>A0A6B2NSU4_9RHOB</name>
<sequence length="72" mass="7520">MAALDTTRTITGSNGLVGRIAAVYNAIATAIVEWNDARVTRNALAELSDRELEDIGLTRSDIDAVAAGKGGF</sequence>
<evidence type="ECO:0000259" key="1">
    <source>
        <dbReference type="Pfam" id="PF06568"/>
    </source>
</evidence>
<proteinExistence type="predicted"/>
<dbReference type="InterPro" id="IPR009506">
    <property type="entry name" value="YjiS-like"/>
</dbReference>
<dbReference type="Pfam" id="PF06568">
    <property type="entry name" value="YjiS-like"/>
    <property type="match status" value="1"/>
</dbReference>
<dbReference type="AlphaFoldDB" id="A0A6B2NSU4"/>
<organism evidence="2">
    <name type="scientific">Ruegeria sp. PrR005</name>
    <dbReference type="NCBI Taxonomy" id="2706882"/>
    <lineage>
        <taxon>Bacteria</taxon>
        <taxon>Pseudomonadati</taxon>
        <taxon>Pseudomonadota</taxon>
        <taxon>Alphaproteobacteria</taxon>
        <taxon>Rhodobacterales</taxon>
        <taxon>Roseobacteraceae</taxon>
        <taxon>Ruegeria</taxon>
    </lineage>
</organism>
<dbReference type="EMBL" id="JAAGOX010000011">
    <property type="protein sequence ID" value="NDW44935.1"/>
    <property type="molecule type" value="Genomic_DNA"/>
</dbReference>
<evidence type="ECO:0000313" key="2">
    <source>
        <dbReference type="EMBL" id="NDW44935.1"/>
    </source>
</evidence>
<feature type="domain" description="YjiS-like" evidence="1">
    <location>
        <begin position="28"/>
        <end position="63"/>
    </location>
</feature>
<reference evidence="2" key="1">
    <citation type="submission" date="2020-02" db="EMBL/GenBank/DDBJ databases">
        <title>Delineation of the pyrene-degrading pathway in Roseobacter clade bacteria by genomic analysis.</title>
        <authorList>
            <person name="Zhou H."/>
            <person name="Wang H."/>
        </authorList>
    </citation>
    <scope>NUCLEOTIDE SEQUENCE</scope>
    <source>
        <strain evidence="2">PrR005</strain>
    </source>
</reference>
<comment type="caution">
    <text evidence="2">The sequence shown here is derived from an EMBL/GenBank/DDBJ whole genome shotgun (WGS) entry which is preliminary data.</text>
</comment>
<dbReference type="RefSeq" id="WP_164128887.1">
    <property type="nucleotide sequence ID" value="NZ_JAAGOX010000011.1"/>
</dbReference>
<gene>
    <name evidence="2" type="ORF">G0P99_08190</name>
</gene>
<accession>A0A6B2NSU4</accession>
<protein>
    <submittedName>
        <fullName evidence="2">DUF1127 domain-containing protein</fullName>
    </submittedName>
</protein>